<dbReference type="PANTHER" id="PTHR43280:SF29">
    <property type="entry name" value="ARAC-FAMILY TRANSCRIPTIONAL REGULATOR"/>
    <property type="match status" value="1"/>
</dbReference>
<name>A0A7C9FZL4_9BACT</name>
<keyword evidence="1" id="KW-0805">Transcription regulation</keyword>
<dbReference type="GO" id="GO:0043565">
    <property type="term" value="F:sequence-specific DNA binding"/>
    <property type="evidence" value="ECO:0007669"/>
    <property type="project" value="InterPro"/>
</dbReference>
<dbReference type="PROSITE" id="PS01124">
    <property type="entry name" value="HTH_ARAC_FAMILY_2"/>
    <property type="match status" value="1"/>
</dbReference>
<proteinExistence type="predicted"/>
<sequence>MSTNGDNEFFCDGITEEIINALARIDQLKVTSRTSSFHFKGQNNNISEIGKKLNVSTILEGSVRLAGDTMRITAQLINVEDDFHFWSETWDRKRENIFEIQDEISLLIADKLREHFGHLDYADHLAEVPTTNLAAYEYLLKGKYTFNKWNPEDANTAIRYFEEALTIDPDLIEAHTGLADGYSFLAVAGFAPRAEAWNKAIGHLERAKAIDPNNAPLNYLLANQAFFTEASFAGAMDYAQKSIASRPTYSEAQQFMSFLYMLRGDLKKAREHLLYAKSIDPLNVETKFYEAYFQYRSKDYALAQKTLNELLDVNAKNLPALITLAYVLLKKGAFGEVEVLLSGIPPEMIMPDEKLGLTCLKLAIKGDHVNLKQPLADLEMNATEDTSFQAHAYLFKVYCVLGRHDEAFQLLEKLFQHHSSILLLSFGDPLAEAIQTDARYPAYHQRIYPLQNDTSKTRKASTSTMDEETTTAFLDRLHNFIEQQSPYLNPSLSLRSLAELIEIHPNQLSWLLNEKVGKNFNEFINQLRVEYFKKLVVDPANSHISLIGLAYESGFNSKTVFNTAFKKTMGMTPKEYLKSQS</sequence>
<dbReference type="GO" id="GO:0003700">
    <property type="term" value="F:DNA-binding transcription factor activity"/>
    <property type="evidence" value="ECO:0007669"/>
    <property type="project" value="InterPro"/>
</dbReference>
<dbReference type="Proteomes" id="UP000479293">
    <property type="component" value="Unassembled WGS sequence"/>
</dbReference>
<evidence type="ECO:0000256" key="1">
    <source>
        <dbReference type="ARBA" id="ARBA00023015"/>
    </source>
</evidence>
<reference evidence="5 6" key="1">
    <citation type="submission" date="2019-10" db="EMBL/GenBank/DDBJ databases">
        <title>Draft Genome Sequence of Cytophagaceae sp. SJW1-29.</title>
        <authorList>
            <person name="Choi A."/>
        </authorList>
    </citation>
    <scope>NUCLEOTIDE SEQUENCE [LARGE SCALE GENOMIC DNA]</scope>
    <source>
        <strain evidence="5 6">SJW1-29</strain>
    </source>
</reference>
<keyword evidence="6" id="KW-1185">Reference proteome</keyword>
<evidence type="ECO:0000259" key="4">
    <source>
        <dbReference type="PROSITE" id="PS01124"/>
    </source>
</evidence>
<evidence type="ECO:0000313" key="6">
    <source>
        <dbReference type="Proteomes" id="UP000479293"/>
    </source>
</evidence>
<organism evidence="5 6">
    <name type="scientific">Salmonirosea aquatica</name>
    <dbReference type="NCBI Taxonomy" id="2654236"/>
    <lineage>
        <taxon>Bacteria</taxon>
        <taxon>Pseudomonadati</taxon>
        <taxon>Bacteroidota</taxon>
        <taxon>Cytophagia</taxon>
        <taxon>Cytophagales</taxon>
        <taxon>Spirosomataceae</taxon>
        <taxon>Salmonirosea</taxon>
    </lineage>
</organism>
<dbReference type="InterPro" id="IPR009057">
    <property type="entry name" value="Homeodomain-like_sf"/>
</dbReference>
<dbReference type="Pfam" id="PF12833">
    <property type="entry name" value="HTH_18"/>
    <property type="match status" value="1"/>
</dbReference>
<protein>
    <submittedName>
        <fullName evidence="5">Helix-turn-helix domain-containing protein</fullName>
    </submittedName>
</protein>
<dbReference type="EMBL" id="WHLY01000002">
    <property type="protein sequence ID" value="MPR36973.1"/>
    <property type="molecule type" value="Genomic_DNA"/>
</dbReference>
<evidence type="ECO:0000256" key="3">
    <source>
        <dbReference type="ARBA" id="ARBA00023163"/>
    </source>
</evidence>
<dbReference type="SUPFAM" id="SSF46689">
    <property type="entry name" value="Homeodomain-like"/>
    <property type="match status" value="1"/>
</dbReference>
<accession>A0A7C9FZL4</accession>
<dbReference type="InterPro" id="IPR011990">
    <property type="entry name" value="TPR-like_helical_dom_sf"/>
</dbReference>
<dbReference type="Gene3D" id="1.10.10.60">
    <property type="entry name" value="Homeodomain-like"/>
    <property type="match status" value="2"/>
</dbReference>
<keyword evidence="2" id="KW-0238">DNA-binding</keyword>
<evidence type="ECO:0000256" key="2">
    <source>
        <dbReference type="ARBA" id="ARBA00023125"/>
    </source>
</evidence>
<dbReference type="InterPro" id="IPR018060">
    <property type="entry name" value="HTH_AraC"/>
</dbReference>
<dbReference type="SMART" id="SM00342">
    <property type="entry name" value="HTH_ARAC"/>
    <property type="match status" value="1"/>
</dbReference>
<gene>
    <name evidence="5" type="ORF">GBK04_27475</name>
</gene>
<comment type="caution">
    <text evidence="5">The sequence shown here is derived from an EMBL/GenBank/DDBJ whole genome shotgun (WGS) entry which is preliminary data.</text>
</comment>
<dbReference type="PANTHER" id="PTHR43280">
    <property type="entry name" value="ARAC-FAMILY TRANSCRIPTIONAL REGULATOR"/>
    <property type="match status" value="1"/>
</dbReference>
<dbReference type="AlphaFoldDB" id="A0A7C9FZL4"/>
<keyword evidence="3" id="KW-0804">Transcription</keyword>
<dbReference type="Gene3D" id="1.25.40.10">
    <property type="entry name" value="Tetratricopeptide repeat domain"/>
    <property type="match status" value="1"/>
</dbReference>
<evidence type="ECO:0000313" key="5">
    <source>
        <dbReference type="EMBL" id="MPR36973.1"/>
    </source>
</evidence>
<feature type="domain" description="HTH araC/xylS-type" evidence="4">
    <location>
        <begin position="475"/>
        <end position="579"/>
    </location>
</feature>
<dbReference type="SUPFAM" id="SSF48452">
    <property type="entry name" value="TPR-like"/>
    <property type="match status" value="1"/>
</dbReference>